<reference evidence="2 3" key="1">
    <citation type="journal article" date="2021" name="Elife">
        <title>Chloroplast acquisition without the gene transfer in kleptoplastic sea slugs, Plakobranchus ocellatus.</title>
        <authorList>
            <person name="Maeda T."/>
            <person name="Takahashi S."/>
            <person name="Yoshida T."/>
            <person name="Shimamura S."/>
            <person name="Takaki Y."/>
            <person name="Nagai Y."/>
            <person name="Toyoda A."/>
            <person name="Suzuki Y."/>
            <person name="Arimoto A."/>
            <person name="Ishii H."/>
            <person name="Satoh N."/>
            <person name="Nishiyama T."/>
            <person name="Hasebe M."/>
            <person name="Maruyama T."/>
            <person name="Minagawa J."/>
            <person name="Obokata J."/>
            <person name="Shigenobu S."/>
        </authorList>
    </citation>
    <scope>NUCLEOTIDE SEQUENCE [LARGE SCALE GENOMIC DNA]</scope>
</reference>
<dbReference type="PROSITE" id="PS51406">
    <property type="entry name" value="FIBRINOGEN_C_2"/>
    <property type="match status" value="1"/>
</dbReference>
<dbReference type="Proteomes" id="UP000735302">
    <property type="component" value="Unassembled WGS sequence"/>
</dbReference>
<dbReference type="PANTHER" id="PTHR19143">
    <property type="entry name" value="FIBRINOGEN/TENASCIN/ANGIOPOEITIN"/>
    <property type="match status" value="1"/>
</dbReference>
<proteinExistence type="predicted"/>
<dbReference type="InterPro" id="IPR036056">
    <property type="entry name" value="Fibrinogen-like_C"/>
</dbReference>
<dbReference type="AlphaFoldDB" id="A0AAV4AKE1"/>
<dbReference type="Gene3D" id="3.90.215.10">
    <property type="entry name" value="Gamma Fibrinogen, chain A, domain 1"/>
    <property type="match status" value="1"/>
</dbReference>
<name>A0AAV4AKE1_9GAST</name>
<organism evidence="2 3">
    <name type="scientific">Plakobranchus ocellatus</name>
    <dbReference type="NCBI Taxonomy" id="259542"/>
    <lineage>
        <taxon>Eukaryota</taxon>
        <taxon>Metazoa</taxon>
        <taxon>Spiralia</taxon>
        <taxon>Lophotrochozoa</taxon>
        <taxon>Mollusca</taxon>
        <taxon>Gastropoda</taxon>
        <taxon>Heterobranchia</taxon>
        <taxon>Euthyneura</taxon>
        <taxon>Panpulmonata</taxon>
        <taxon>Sacoglossa</taxon>
        <taxon>Placobranchoidea</taxon>
        <taxon>Plakobranchidae</taxon>
        <taxon>Plakobranchus</taxon>
    </lineage>
</organism>
<dbReference type="SMART" id="SM00186">
    <property type="entry name" value="FBG"/>
    <property type="match status" value="1"/>
</dbReference>
<dbReference type="Pfam" id="PF00147">
    <property type="entry name" value="Fibrinogen_C"/>
    <property type="match status" value="1"/>
</dbReference>
<feature type="domain" description="Fibrinogen C-terminal" evidence="1">
    <location>
        <begin position="45"/>
        <end position="135"/>
    </location>
</feature>
<gene>
    <name evidence="2" type="ORF">PoB_003349300</name>
</gene>
<sequence>MWLPSFVKYVNFYLAENLETISSDDCSQEMAQQYCHRNLLIHLLYRLQIGSYSGTAGDGMTFHNKMYFTTFDRDNDEYSGGIDAVLYRGAWWYKSGYRAELNTEWAVTGTKRDAWNDGKKTWKISFAEMKIRRIKVT</sequence>
<dbReference type="InterPro" id="IPR002181">
    <property type="entry name" value="Fibrinogen_a/b/g_C_dom"/>
</dbReference>
<dbReference type="InterPro" id="IPR014716">
    <property type="entry name" value="Fibrinogen_a/b/g_C_1"/>
</dbReference>
<dbReference type="GO" id="GO:0005615">
    <property type="term" value="C:extracellular space"/>
    <property type="evidence" value="ECO:0007669"/>
    <property type="project" value="TreeGrafter"/>
</dbReference>
<evidence type="ECO:0000313" key="3">
    <source>
        <dbReference type="Proteomes" id="UP000735302"/>
    </source>
</evidence>
<keyword evidence="3" id="KW-1185">Reference proteome</keyword>
<dbReference type="PANTHER" id="PTHR19143:SF458">
    <property type="entry name" value="FIBRINOGEN C-TERMINAL DOMAIN-CONTAINING PROTEIN-RELATED"/>
    <property type="match status" value="1"/>
</dbReference>
<evidence type="ECO:0000313" key="2">
    <source>
        <dbReference type="EMBL" id="GFO06988.1"/>
    </source>
</evidence>
<accession>A0AAV4AKE1</accession>
<dbReference type="EMBL" id="BLXT01003829">
    <property type="protein sequence ID" value="GFO06988.1"/>
    <property type="molecule type" value="Genomic_DNA"/>
</dbReference>
<evidence type="ECO:0000259" key="1">
    <source>
        <dbReference type="PROSITE" id="PS51406"/>
    </source>
</evidence>
<dbReference type="InterPro" id="IPR050373">
    <property type="entry name" value="Fibrinogen_C-term_domain"/>
</dbReference>
<dbReference type="SUPFAM" id="SSF56496">
    <property type="entry name" value="Fibrinogen C-terminal domain-like"/>
    <property type="match status" value="1"/>
</dbReference>
<protein>
    <submittedName>
        <fullName evidence="2">Fibrinogen-related protein 2.1</fullName>
    </submittedName>
</protein>
<comment type="caution">
    <text evidence="2">The sequence shown here is derived from an EMBL/GenBank/DDBJ whole genome shotgun (WGS) entry which is preliminary data.</text>
</comment>